<keyword evidence="2" id="KW-1185">Reference proteome</keyword>
<organism evidence="1 2">
    <name type="scientific">Brachybacterium sacelli</name>
    <dbReference type="NCBI Taxonomy" id="173364"/>
    <lineage>
        <taxon>Bacteria</taxon>
        <taxon>Bacillati</taxon>
        <taxon>Actinomycetota</taxon>
        <taxon>Actinomycetes</taxon>
        <taxon>Micrococcales</taxon>
        <taxon>Dermabacteraceae</taxon>
        <taxon>Brachybacterium</taxon>
    </lineage>
</organism>
<proteinExistence type="predicted"/>
<dbReference type="EMBL" id="JAGIOD010000001">
    <property type="protein sequence ID" value="MBP2382516.1"/>
    <property type="molecule type" value="Genomic_DNA"/>
</dbReference>
<dbReference type="Proteomes" id="UP001519290">
    <property type="component" value="Unassembled WGS sequence"/>
</dbReference>
<protein>
    <submittedName>
        <fullName evidence="1">Uncharacterized protein</fullName>
    </submittedName>
</protein>
<evidence type="ECO:0000313" key="1">
    <source>
        <dbReference type="EMBL" id="MBP2382516.1"/>
    </source>
</evidence>
<comment type="caution">
    <text evidence="1">The sequence shown here is derived from an EMBL/GenBank/DDBJ whole genome shotgun (WGS) entry which is preliminary data.</text>
</comment>
<dbReference type="RefSeq" id="WP_209902411.1">
    <property type="nucleotide sequence ID" value="NZ_BAAAJW010000024.1"/>
</dbReference>
<reference evidence="1 2" key="1">
    <citation type="submission" date="2021-03" db="EMBL/GenBank/DDBJ databases">
        <title>Sequencing the genomes of 1000 actinobacteria strains.</title>
        <authorList>
            <person name="Klenk H.-P."/>
        </authorList>
    </citation>
    <scope>NUCLEOTIDE SEQUENCE [LARGE SCALE GENOMIC DNA]</scope>
    <source>
        <strain evidence="1 2">DSM 14566</strain>
    </source>
</reference>
<gene>
    <name evidence="1" type="ORF">JOF43_002473</name>
</gene>
<accession>A0ABS4X2B2</accession>
<name>A0ABS4X2B2_9MICO</name>
<sequence>MPSYRMHLPVGALRPGTSPVQVEEQAVLALGSRHHVERTDLEAPVLGARRVGRLVLRFQVEETSRSAEDEQARAALAAVIEHVESSWASIAPDESLLLTCGTGGRFRPIPLG</sequence>
<evidence type="ECO:0000313" key="2">
    <source>
        <dbReference type="Proteomes" id="UP001519290"/>
    </source>
</evidence>